<evidence type="ECO:0000313" key="3">
    <source>
        <dbReference type="Proteomes" id="UP000295075"/>
    </source>
</evidence>
<dbReference type="RefSeq" id="WP_132404468.1">
    <property type="nucleotide sequence ID" value="NZ_SMKA01000022.1"/>
</dbReference>
<feature type="chain" id="PRO_5020594648" evidence="1">
    <location>
        <begin position="24"/>
        <end position="432"/>
    </location>
</feature>
<dbReference type="OrthoDB" id="3226017at2"/>
<name>A0A4R4QBN9_9ACTN</name>
<proteinExistence type="predicted"/>
<dbReference type="InterPro" id="IPR006059">
    <property type="entry name" value="SBP"/>
</dbReference>
<dbReference type="PANTHER" id="PTHR43649">
    <property type="entry name" value="ARABINOSE-BINDING PROTEIN-RELATED"/>
    <property type="match status" value="1"/>
</dbReference>
<dbReference type="InterPro" id="IPR050490">
    <property type="entry name" value="Bact_solute-bd_prot1"/>
</dbReference>
<sequence length="432" mass="46052">MSQTKRFLAVTVAAVTALGMVGACSKNTEGTTPAADGKITLVVDTFGDFGYKALAAQYQTEHPNVKVELRNVQKLDDYKPKLVQYLAAGSGAGDIVALEEGVLNEFKTQPQNFVNLLDHGAAELQPNFLPWKWDLGRVSADGPLIGLGTDVGGLAVCYRKDLFAKAKLPTDRDAVSKLWPDWNGFISTGKKFTAANTGAKGFVDSVTTSFSAMLSQAGDTNFYDRDNKLIADSNPVVKDSWNTSMKMISEGVSAKIPTWSKDWEAGFKNGSFAVTMCPSWMLGIIKGNSGEANAGKWDVAAVPGGGGNWGGSWLAVPTQSKHPKEAYELAKFLTSPTGQVAAFKEAGPLPTAPKALDDPAFLALTNDYFSNAPVGKIFGDGAKTLKPLVLGPKHQAVKERAFEPALQAVEQGKLTPDKAWEQALSSAVKEAK</sequence>
<protein>
    <submittedName>
        <fullName evidence="2">Carbohydrate ABC transporter substrate-binding protein</fullName>
    </submittedName>
</protein>
<gene>
    <name evidence="2" type="ORF">E1261_08370</name>
</gene>
<dbReference type="AlphaFoldDB" id="A0A4R4QBN9"/>
<keyword evidence="1" id="KW-0732">Signal</keyword>
<organism evidence="2 3">
    <name type="scientific">Kribbella albertanoniae</name>
    <dbReference type="NCBI Taxonomy" id="1266829"/>
    <lineage>
        <taxon>Bacteria</taxon>
        <taxon>Bacillati</taxon>
        <taxon>Actinomycetota</taxon>
        <taxon>Actinomycetes</taxon>
        <taxon>Propionibacteriales</taxon>
        <taxon>Kribbellaceae</taxon>
        <taxon>Kribbella</taxon>
    </lineage>
</organism>
<dbReference type="SUPFAM" id="SSF53850">
    <property type="entry name" value="Periplasmic binding protein-like II"/>
    <property type="match status" value="1"/>
</dbReference>
<dbReference type="Gene3D" id="3.40.190.10">
    <property type="entry name" value="Periplasmic binding protein-like II"/>
    <property type="match status" value="1"/>
</dbReference>
<feature type="signal peptide" evidence="1">
    <location>
        <begin position="1"/>
        <end position="23"/>
    </location>
</feature>
<comment type="caution">
    <text evidence="2">The sequence shown here is derived from an EMBL/GenBank/DDBJ whole genome shotgun (WGS) entry which is preliminary data.</text>
</comment>
<dbReference type="EMBL" id="SMKA01000022">
    <property type="protein sequence ID" value="TDC32492.1"/>
    <property type="molecule type" value="Genomic_DNA"/>
</dbReference>
<evidence type="ECO:0000313" key="2">
    <source>
        <dbReference type="EMBL" id="TDC32492.1"/>
    </source>
</evidence>
<accession>A0A4R4QBN9</accession>
<dbReference type="Pfam" id="PF13416">
    <property type="entry name" value="SBP_bac_8"/>
    <property type="match status" value="1"/>
</dbReference>
<dbReference type="Proteomes" id="UP000295075">
    <property type="component" value="Unassembled WGS sequence"/>
</dbReference>
<dbReference type="PROSITE" id="PS51257">
    <property type="entry name" value="PROKAR_LIPOPROTEIN"/>
    <property type="match status" value="1"/>
</dbReference>
<reference evidence="2 3" key="1">
    <citation type="submission" date="2019-03" db="EMBL/GenBank/DDBJ databases">
        <title>Draft genome sequences of novel Actinobacteria.</title>
        <authorList>
            <person name="Sahin N."/>
            <person name="Ay H."/>
            <person name="Saygin H."/>
        </authorList>
    </citation>
    <scope>NUCLEOTIDE SEQUENCE [LARGE SCALE GENOMIC DNA]</scope>
    <source>
        <strain evidence="2 3">JCM 30547</strain>
    </source>
</reference>
<keyword evidence="3" id="KW-1185">Reference proteome</keyword>
<dbReference type="PANTHER" id="PTHR43649:SF32">
    <property type="entry name" value="SUGAR BINDING SECRETED PROTEIN"/>
    <property type="match status" value="1"/>
</dbReference>
<evidence type="ECO:0000256" key="1">
    <source>
        <dbReference type="SAM" id="SignalP"/>
    </source>
</evidence>